<comment type="caution">
    <text evidence="3">The sequence shown here is derived from an EMBL/GenBank/DDBJ whole genome shotgun (WGS) entry which is preliminary data.</text>
</comment>
<proteinExistence type="inferred from homology"/>
<evidence type="ECO:0000259" key="2">
    <source>
        <dbReference type="PROSITE" id="PS50164"/>
    </source>
</evidence>
<dbReference type="InterPro" id="IPR050190">
    <property type="entry name" value="UPF0213_domain"/>
</dbReference>
<dbReference type="InterPro" id="IPR035901">
    <property type="entry name" value="GIY-YIG_endonuc_sf"/>
</dbReference>
<dbReference type="EMBL" id="PFKZ01000088">
    <property type="protein sequence ID" value="PIY59324.1"/>
    <property type="molecule type" value="Genomic_DNA"/>
</dbReference>
<reference evidence="4" key="1">
    <citation type="submission" date="2017-09" db="EMBL/GenBank/DDBJ databases">
        <title>Depth-based differentiation of microbial function through sediment-hosted aquifers and enrichment of novel symbionts in the deep terrestrial subsurface.</title>
        <authorList>
            <person name="Probst A.J."/>
            <person name="Ladd B."/>
            <person name="Jarett J.K."/>
            <person name="Geller-Mcgrath D.E."/>
            <person name="Sieber C.M.K."/>
            <person name="Emerson J.B."/>
            <person name="Anantharaman K."/>
            <person name="Thomas B.C."/>
            <person name="Malmstrom R."/>
            <person name="Stieglmeier M."/>
            <person name="Klingl A."/>
            <person name="Woyke T."/>
            <person name="Ryan C.M."/>
            <person name="Banfield J.F."/>
        </authorList>
    </citation>
    <scope>NUCLEOTIDE SEQUENCE [LARGE SCALE GENOMIC DNA]</scope>
</reference>
<dbReference type="PANTHER" id="PTHR34477">
    <property type="entry name" value="UPF0213 PROTEIN YHBQ"/>
    <property type="match status" value="1"/>
</dbReference>
<dbReference type="Proteomes" id="UP000230363">
    <property type="component" value="Unassembled WGS sequence"/>
</dbReference>
<dbReference type="PROSITE" id="PS50164">
    <property type="entry name" value="GIY_YIG"/>
    <property type="match status" value="1"/>
</dbReference>
<feature type="domain" description="GIY-YIG" evidence="2">
    <location>
        <begin position="1"/>
        <end position="78"/>
    </location>
</feature>
<evidence type="ECO:0000313" key="3">
    <source>
        <dbReference type="EMBL" id="PIY59324.1"/>
    </source>
</evidence>
<evidence type="ECO:0000256" key="1">
    <source>
        <dbReference type="ARBA" id="ARBA00007435"/>
    </source>
</evidence>
<dbReference type="PANTHER" id="PTHR34477:SF5">
    <property type="entry name" value="BSL5627 PROTEIN"/>
    <property type="match status" value="1"/>
</dbReference>
<dbReference type="Pfam" id="PF01541">
    <property type="entry name" value="GIY-YIG"/>
    <property type="match status" value="1"/>
</dbReference>
<comment type="similarity">
    <text evidence="1">Belongs to the UPF0213 family.</text>
</comment>
<protein>
    <submittedName>
        <fullName evidence="3">Excinuclease ABC subunit C</fullName>
    </submittedName>
</protein>
<name>A0A2M7Q8P0_9BACT</name>
<organism evidence="3 4">
    <name type="scientific">Candidatus Wolfebacteria bacterium CG_4_10_14_0_8_um_filter_37_11</name>
    <dbReference type="NCBI Taxonomy" id="1975062"/>
    <lineage>
        <taxon>Bacteria</taxon>
        <taxon>Candidatus Wolfeibacteriota</taxon>
    </lineage>
</organism>
<dbReference type="SUPFAM" id="SSF82771">
    <property type="entry name" value="GIY-YIG endonuclease"/>
    <property type="match status" value="1"/>
</dbReference>
<dbReference type="InterPro" id="IPR000305">
    <property type="entry name" value="GIY-YIG_endonuc"/>
</dbReference>
<gene>
    <name evidence="3" type="ORF">COY96_02445</name>
</gene>
<evidence type="ECO:0000313" key="4">
    <source>
        <dbReference type="Proteomes" id="UP000230363"/>
    </source>
</evidence>
<sequence length="85" mass="10204">MFYVYILKSRKNSKLYFGYTNNLIKRLKEHNLGLVRSTKSRIPLYCVYYEAYASKEDAVKREHNLKLRAKALRQLKIRINFSLKS</sequence>
<accession>A0A2M7Q8P0</accession>
<dbReference type="AlphaFoldDB" id="A0A2M7Q8P0"/>
<dbReference type="Gene3D" id="3.40.1440.10">
    <property type="entry name" value="GIY-YIG endonuclease"/>
    <property type="match status" value="1"/>
</dbReference>